<dbReference type="NCBIfam" id="TIGR03083">
    <property type="entry name" value="maleylpyruvate isomerase family mycothiol-dependent enzyme"/>
    <property type="match status" value="1"/>
</dbReference>
<dbReference type="InterPro" id="IPR017517">
    <property type="entry name" value="Maleyloyr_isom"/>
</dbReference>
<dbReference type="Pfam" id="PF11716">
    <property type="entry name" value="MDMPI_N"/>
    <property type="match status" value="1"/>
</dbReference>
<dbReference type="GO" id="GO:0016853">
    <property type="term" value="F:isomerase activity"/>
    <property type="evidence" value="ECO:0007669"/>
    <property type="project" value="UniProtKB-KW"/>
</dbReference>
<dbReference type="Gene3D" id="1.20.120.450">
    <property type="entry name" value="dinb family like domain"/>
    <property type="match status" value="1"/>
</dbReference>
<dbReference type="InterPro" id="IPR034660">
    <property type="entry name" value="DinB/YfiT-like"/>
</dbReference>
<dbReference type="EMBL" id="CP090958">
    <property type="protein sequence ID" value="WGW13896.1"/>
    <property type="molecule type" value="Genomic_DNA"/>
</dbReference>
<name>A0ABY8QYN1_9MICO</name>
<feature type="domain" description="Mycothiol-dependent maleylpyruvate isomerase metal-binding" evidence="1">
    <location>
        <begin position="10"/>
        <end position="146"/>
    </location>
</feature>
<evidence type="ECO:0000259" key="1">
    <source>
        <dbReference type="Pfam" id="PF11716"/>
    </source>
</evidence>
<gene>
    <name evidence="2" type="ORF">LWF01_09210</name>
</gene>
<accession>A0ABY8QYN1</accession>
<dbReference type="InterPro" id="IPR036527">
    <property type="entry name" value="SCP2_sterol-bd_dom_sf"/>
</dbReference>
<dbReference type="RefSeq" id="WP_349640719.1">
    <property type="nucleotide sequence ID" value="NZ_CP090958.1"/>
</dbReference>
<reference evidence="2 3" key="1">
    <citation type="submission" date="2023-05" db="EMBL/GenBank/DDBJ databases">
        <title>Lithophilousrod everest ZFBP1038 complete genpme.</title>
        <authorList>
            <person name="Tian M."/>
        </authorList>
    </citation>
    <scope>NUCLEOTIDE SEQUENCE [LARGE SCALE GENOMIC DNA]</scope>
    <source>
        <strain evidence="2 3">ZFBP1038</strain>
    </source>
</reference>
<sequence>MSAVNLSQVDDAEAAFDAHLASLSDQELREPSLLPGWTRQHVLVHVGFNANAIGRLADWAFTGEETRMYPSESSRDQEIAAGAAWEPARAREFYHHANAELEEKWSRLTDDNWRAQVQTRQGDWVEYRYFAWKRAVELWVHAVDLAAGAGFESVPPDVLTRVLETIAEGWESRGLALELPDEWNDSPAVVRSTADNRIVVTGELADVAGWATGRGIGNVTSPDGKVPPAPKWL</sequence>
<keyword evidence="3" id="KW-1185">Reference proteome</keyword>
<dbReference type="SUPFAM" id="SSF55718">
    <property type="entry name" value="SCP-like"/>
    <property type="match status" value="1"/>
</dbReference>
<organism evidence="2 3">
    <name type="scientific">Saxibacter everestensis</name>
    <dbReference type="NCBI Taxonomy" id="2909229"/>
    <lineage>
        <taxon>Bacteria</taxon>
        <taxon>Bacillati</taxon>
        <taxon>Actinomycetota</taxon>
        <taxon>Actinomycetes</taxon>
        <taxon>Micrococcales</taxon>
        <taxon>Brevibacteriaceae</taxon>
        <taxon>Saxibacter</taxon>
    </lineage>
</organism>
<evidence type="ECO:0000313" key="2">
    <source>
        <dbReference type="EMBL" id="WGW13896.1"/>
    </source>
</evidence>
<dbReference type="InterPro" id="IPR024344">
    <property type="entry name" value="MDMPI_metal-binding"/>
</dbReference>
<protein>
    <submittedName>
        <fullName evidence="2">Maleylpyruvate isomerase family mycothiol-dependent enzyme</fullName>
    </submittedName>
</protein>
<dbReference type="Gene3D" id="3.30.1050.20">
    <property type="match status" value="1"/>
</dbReference>
<proteinExistence type="predicted"/>
<dbReference type="Proteomes" id="UP001209083">
    <property type="component" value="Chromosome"/>
</dbReference>
<keyword evidence="2" id="KW-0413">Isomerase</keyword>
<evidence type="ECO:0000313" key="3">
    <source>
        <dbReference type="Proteomes" id="UP001209083"/>
    </source>
</evidence>
<dbReference type="SUPFAM" id="SSF109854">
    <property type="entry name" value="DinB/YfiT-like putative metalloenzymes"/>
    <property type="match status" value="1"/>
</dbReference>